<dbReference type="RefSeq" id="XP_029333652.1">
    <property type="nucleotide sequence ID" value="XM_029477792.1"/>
</dbReference>
<reference evidence="3" key="1">
    <citation type="submission" date="2025-08" db="UniProtKB">
        <authorList>
            <consortium name="RefSeq"/>
        </authorList>
    </citation>
    <scope>IDENTIFICATION</scope>
</reference>
<dbReference type="KEGG" id="mcal:115031116"/>
<sequence>MGVGNAGTHRTYLKPSSASYALLCPMESSLPLESQRHQAERGSSARPGEKESAHFSFSLCTQNALSPFIPVSGPSPDRLRKLFFVQTLLCVRGTRKLVFVQTLLCVRGTLEVAGKRTLALFTDPRGRDQSARAGLGGRRFFVRSSLPSLPPRADAPAPLSRFFLFSPPFPFLFFSFFPLPPFHHFPSEAFPSGRGRAGLTPRLSPAPAALWREGAPSSPGHQRRRLEERDRRRRPRAQGHHGISSLSDPSAAAVRPARVPAPAGPVCPLLPPQTARPWSRAPRRRAPRIMRW</sequence>
<feature type="compositionally biased region" description="Low complexity" evidence="1">
    <location>
        <begin position="249"/>
        <end position="261"/>
    </location>
</feature>
<feature type="compositionally biased region" description="Basic residues" evidence="1">
    <location>
        <begin position="281"/>
        <end position="292"/>
    </location>
</feature>
<proteinExistence type="predicted"/>
<dbReference type="AlphaFoldDB" id="A0A6P7QZC2"/>
<dbReference type="Proteomes" id="UP000515126">
    <property type="component" value="Chromosome 5"/>
</dbReference>
<feature type="compositionally biased region" description="Pro residues" evidence="1">
    <location>
        <begin position="262"/>
        <end position="271"/>
    </location>
</feature>
<protein>
    <submittedName>
        <fullName evidence="3">Uncharacterized protein LOC115031116</fullName>
    </submittedName>
</protein>
<evidence type="ECO:0000313" key="2">
    <source>
        <dbReference type="Proteomes" id="UP000515126"/>
    </source>
</evidence>
<gene>
    <name evidence="3" type="primary">LOC115031116</name>
</gene>
<feature type="region of interest" description="Disordered" evidence="1">
    <location>
        <begin position="209"/>
        <end position="292"/>
    </location>
</feature>
<dbReference type="GeneID" id="115031116"/>
<keyword evidence="2" id="KW-1185">Reference proteome</keyword>
<evidence type="ECO:0000256" key="1">
    <source>
        <dbReference type="SAM" id="MobiDB-lite"/>
    </source>
</evidence>
<accession>A0A6P7QZC2</accession>
<evidence type="ECO:0000313" key="3">
    <source>
        <dbReference type="RefSeq" id="XP_029333652.1"/>
    </source>
</evidence>
<name>A0A6P7QZC2_MUSCR</name>
<organism evidence="2 3">
    <name type="scientific">Mus caroli</name>
    <name type="common">Ryukyu mouse</name>
    <name type="synonym">Ricefield mouse</name>
    <dbReference type="NCBI Taxonomy" id="10089"/>
    <lineage>
        <taxon>Eukaryota</taxon>
        <taxon>Metazoa</taxon>
        <taxon>Chordata</taxon>
        <taxon>Craniata</taxon>
        <taxon>Vertebrata</taxon>
        <taxon>Euteleostomi</taxon>
        <taxon>Mammalia</taxon>
        <taxon>Eutheria</taxon>
        <taxon>Euarchontoglires</taxon>
        <taxon>Glires</taxon>
        <taxon>Rodentia</taxon>
        <taxon>Myomorpha</taxon>
        <taxon>Muroidea</taxon>
        <taxon>Muridae</taxon>
        <taxon>Murinae</taxon>
        <taxon>Mus</taxon>
        <taxon>Mus</taxon>
    </lineage>
</organism>